<organism evidence="1 2">
    <name type="scientific">Candidatus Opimibacter skivensis</name>
    <dbReference type="NCBI Taxonomy" id="2982028"/>
    <lineage>
        <taxon>Bacteria</taxon>
        <taxon>Pseudomonadati</taxon>
        <taxon>Bacteroidota</taxon>
        <taxon>Saprospiria</taxon>
        <taxon>Saprospirales</taxon>
        <taxon>Saprospiraceae</taxon>
        <taxon>Candidatus Opimibacter</taxon>
    </lineage>
</organism>
<dbReference type="Proteomes" id="UP000808337">
    <property type="component" value="Unassembled WGS sequence"/>
</dbReference>
<dbReference type="AlphaFoldDB" id="A0A9D7SV96"/>
<reference evidence="1 2" key="1">
    <citation type="submission" date="2020-10" db="EMBL/GenBank/DDBJ databases">
        <title>Connecting structure to function with the recovery of over 1000 high-quality activated sludge metagenome-assembled genomes encoding full-length rRNA genes using long-read sequencing.</title>
        <authorList>
            <person name="Singleton C.M."/>
            <person name="Petriglieri F."/>
            <person name="Kristensen J.M."/>
            <person name="Kirkegaard R.H."/>
            <person name="Michaelsen T.Y."/>
            <person name="Andersen M.H."/>
            <person name="Karst S.M."/>
            <person name="Dueholm M.S."/>
            <person name="Nielsen P.H."/>
            <person name="Albertsen M."/>
        </authorList>
    </citation>
    <scope>NUCLEOTIDE SEQUENCE [LARGE SCALE GENOMIC DNA]</scope>
    <source>
        <strain evidence="1">Ribe_18-Q3-R11-54_MAXAC.273</strain>
    </source>
</reference>
<evidence type="ECO:0000313" key="2">
    <source>
        <dbReference type="Proteomes" id="UP000808337"/>
    </source>
</evidence>
<gene>
    <name evidence="1" type="ORF">IPP15_09325</name>
</gene>
<evidence type="ECO:0000313" key="1">
    <source>
        <dbReference type="EMBL" id="MBK9982613.1"/>
    </source>
</evidence>
<dbReference type="PROSITE" id="PS51257">
    <property type="entry name" value="PROKAR_LIPOPROTEIN"/>
    <property type="match status" value="1"/>
</dbReference>
<comment type="caution">
    <text evidence="1">The sequence shown here is derived from an EMBL/GenBank/DDBJ whole genome shotgun (WGS) entry which is preliminary data.</text>
</comment>
<name>A0A9D7SV96_9BACT</name>
<protein>
    <submittedName>
        <fullName evidence="1">Uncharacterized protein</fullName>
    </submittedName>
</protein>
<sequence length="160" mass="16610">MKSIHFTPLILVAAIMFSMGCNSKKADAVNEESSTVPKVETKDSASFVNAAGADNVIQHFICPNHCKGSGGPAEGKCPVCGTDYVHNEAFHKGNSTPVPEPAMKIDPVTHMAVPTHTEAQNANGVYHFTCPKGCAGGAGVAGNCAKCGTTLVHNTAFHSN</sequence>
<dbReference type="EMBL" id="JADKGY010000006">
    <property type="protein sequence ID" value="MBK9982613.1"/>
    <property type="molecule type" value="Genomic_DNA"/>
</dbReference>
<accession>A0A9D7SV96</accession>
<proteinExistence type="predicted"/>